<evidence type="ECO:0000256" key="3">
    <source>
        <dbReference type="ARBA" id="ARBA00011991"/>
    </source>
</evidence>
<accession>A0A7C2TK89</accession>
<protein>
    <recommendedName>
        <fullName evidence="4 10">Nicotinate-nucleotide--dimethylbenzimidazole phosphoribosyltransferase</fullName>
        <shortName evidence="10">NN:DBI PRT</shortName>
        <ecNumber evidence="3 10">2.4.2.21</ecNumber>
    </recommendedName>
    <alternativeName>
        <fullName evidence="8 10">N(1)-alpha-phosphoribosyltransferase</fullName>
    </alternativeName>
</protein>
<evidence type="ECO:0000256" key="2">
    <source>
        <dbReference type="ARBA" id="ARBA00007110"/>
    </source>
</evidence>
<dbReference type="AlphaFoldDB" id="A0A7C2TK89"/>
<dbReference type="UniPathway" id="UPA00061">
    <property type="reaction ID" value="UER00516"/>
</dbReference>
<dbReference type="EC" id="2.4.2.21" evidence="3 10"/>
<feature type="active site" description="Proton acceptor" evidence="10">
    <location>
        <position position="322"/>
    </location>
</feature>
<dbReference type="Gene3D" id="1.10.1610.10">
    <property type="match status" value="1"/>
</dbReference>
<dbReference type="NCBIfam" id="TIGR03160">
    <property type="entry name" value="cobT_DBIPRT"/>
    <property type="match status" value="1"/>
</dbReference>
<dbReference type="EMBL" id="DSDS01000056">
    <property type="protein sequence ID" value="HET97574.1"/>
    <property type="molecule type" value="Genomic_DNA"/>
</dbReference>
<organism evidence="11">
    <name type="scientific">Desulfurivibrio alkaliphilus</name>
    <dbReference type="NCBI Taxonomy" id="427923"/>
    <lineage>
        <taxon>Bacteria</taxon>
        <taxon>Pseudomonadati</taxon>
        <taxon>Thermodesulfobacteriota</taxon>
        <taxon>Desulfobulbia</taxon>
        <taxon>Desulfobulbales</taxon>
        <taxon>Desulfobulbaceae</taxon>
        <taxon>Desulfurivibrio</taxon>
    </lineage>
</organism>
<name>A0A7C2TK89_9BACT</name>
<evidence type="ECO:0000256" key="10">
    <source>
        <dbReference type="HAMAP-Rule" id="MF_00230"/>
    </source>
</evidence>
<comment type="catalytic activity">
    <reaction evidence="9 10">
        <text>5,6-dimethylbenzimidazole + nicotinate beta-D-ribonucleotide = alpha-ribazole 5'-phosphate + nicotinate + H(+)</text>
        <dbReference type="Rhea" id="RHEA:11196"/>
        <dbReference type="ChEBI" id="CHEBI:15378"/>
        <dbReference type="ChEBI" id="CHEBI:15890"/>
        <dbReference type="ChEBI" id="CHEBI:32544"/>
        <dbReference type="ChEBI" id="CHEBI:57502"/>
        <dbReference type="ChEBI" id="CHEBI:57918"/>
        <dbReference type="EC" id="2.4.2.21"/>
    </reaction>
</comment>
<dbReference type="InterPro" id="IPR036087">
    <property type="entry name" value="Nict_dMeBzImd_PRibTrfase_sf"/>
</dbReference>
<dbReference type="Gene3D" id="3.40.50.10210">
    <property type="match status" value="1"/>
</dbReference>
<proteinExistence type="inferred from homology"/>
<evidence type="ECO:0000256" key="7">
    <source>
        <dbReference type="ARBA" id="ARBA00022679"/>
    </source>
</evidence>
<evidence type="ECO:0000256" key="9">
    <source>
        <dbReference type="ARBA" id="ARBA00047340"/>
    </source>
</evidence>
<reference evidence="11" key="1">
    <citation type="journal article" date="2020" name="mSystems">
        <title>Genome- and Community-Level Interaction Insights into Carbon Utilization and Element Cycling Functions of Hydrothermarchaeota in Hydrothermal Sediment.</title>
        <authorList>
            <person name="Zhou Z."/>
            <person name="Liu Y."/>
            <person name="Xu W."/>
            <person name="Pan J."/>
            <person name="Luo Z.H."/>
            <person name="Li M."/>
        </authorList>
    </citation>
    <scope>NUCLEOTIDE SEQUENCE [LARGE SCALE GENOMIC DNA]</scope>
    <source>
        <strain evidence="11">SpSt-1224</strain>
    </source>
</reference>
<comment type="similarity">
    <text evidence="2 10">Belongs to the CobT family.</text>
</comment>
<dbReference type="Pfam" id="PF02277">
    <property type="entry name" value="DBI_PRT"/>
    <property type="match status" value="1"/>
</dbReference>
<dbReference type="SUPFAM" id="SSF52733">
    <property type="entry name" value="Nicotinate mononucleotide:5,6-dimethylbenzimidazole phosphoribosyltransferase (CobT)"/>
    <property type="match status" value="1"/>
</dbReference>
<comment type="pathway">
    <text evidence="1 10">Nucleoside biosynthesis; alpha-ribazole biosynthesis; alpha-ribazole from 5,6-dimethylbenzimidazole: step 1/2.</text>
</comment>
<evidence type="ECO:0000313" key="11">
    <source>
        <dbReference type="EMBL" id="HET97574.1"/>
    </source>
</evidence>
<dbReference type="Proteomes" id="UP000885986">
    <property type="component" value="Unassembled WGS sequence"/>
</dbReference>
<evidence type="ECO:0000256" key="1">
    <source>
        <dbReference type="ARBA" id="ARBA00005049"/>
    </source>
</evidence>
<sequence>MINDRFSWVKEPVAALDNAARQRAEQRQGQLTKPAGSLGRLEELALRLAAMLGRDKPRLGKAGIAVFAGDHGVVEEKISAFPREVTVEMVRNFANGGAAISVLARNLGAELEVVNLGTVADPGPLPGVVAVNLGPGTANFIHGPAMTEEQLAGALEAGYASVERMLDRGVGLYIGGEMGIGNTTSAAALACAYLFEKPEVLAGPGTGLDAAGVRRKVEVLERALTFHCPAGKELPPREILWRLGGFEIAALAGAYIRCAQRGLPVLIDGFISSVAALAALRLQSRAAGWFIFSHASAEPGHRRVLAAMEARPLLDLGMRLGEGSGAAVALPLLQLACALHSEMATFEEALVSKQFN</sequence>
<dbReference type="GO" id="GO:0008939">
    <property type="term" value="F:nicotinate-nucleotide-dimethylbenzimidazole phosphoribosyltransferase activity"/>
    <property type="evidence" value="ECO:0007669"/>
    <property type="project" value="UniProtKB-UniRule"/>
</dbReference>
<dbReference type="NCBIfam" id="NF000996">
    <property type="entry name" value="PRK00105.1"/>
    <property type="match status" value="1"/>
</dbReference>
<dbReference type="GO" id="GO:0009236">
    <property type="term" value="P:cobalamin biosynthetic process"/>
    <property type="evidence" value="ECO:0007669"/>
    <property type="project" value="UniProtKB-UniRule"/>
</dbReference>
<keyword evidence="5 10" id="KW-0169">Cobalamin biosynthesis</keyword>
<dbReference type="InterPro" id="IPR017846">
    <property type="entry name" value="Nict_dMeBzImd_PRibTrfase_bact"/>
</dbReference>
<dbReference type="InterPro" id="IPR023195">
    <property type="entry name" value="Nict_dMeBzImd_PRibTrfase_N"/>
</dbReference>
<dbReference type="CDD" id="cd02439">
    <property type="entry name" value="DMB-PRT_CobT"/>
    <property type="match status" value="1"/>
</dbReference>
<dbReference type="HAMAP" id="MF_00230">
    <property type="entry name" value="CobT"/>
    <property type="match status" value="1"/>
</dbReference>
<evidence type="ECO:0000256" key="6">
    <source>
        <dbReference type="ARBA" id="ARBA00022676"/>
    </source>
</evidence>
<comment type="caution">
    <text evidence="11">The sequence shown here is derived from an EMBL/GenBank/DDBJ whole genome shotgun (WGS) entry which is preliminary data.</text>
</comment>
<gene>
    <name evidence="10 11" type="primary">cobT</name>
    <name evidence="11" type="ORF">ENN98_02525</name>
</gene>
<evidence type="ECO:0000256" key="4">
    <source>
        <dbReference type="ARBA" id="ARBA00015486"/>
    </source>
</evidence>
<dbReference type="PANTHER" id="PTHR43463:SF1">
    <property type="entry name" value="NICOTINATE-NUCLEOTIDE--DIMETHYLBENZIMIDAZOLE PHOSPHORIBOSYLTRANSFERASE"/>
    <property type="match status" value="1"/>
</dbReference>
<evidence type="ECO:0000256" key="5">
    <source>
        <dbReference type="ARBA" id="ARBA00022573"/>
    </source>
</evidence>
<dbReference type="PANTHER" id="PTHR43463">
    <property type="entry name" value="NICOTINATE-NUCLEOTIDE--DIMETHYLBENZIMIDAZOLE PHOSPHORIBOSYLTRANSFERASE"/>
    <property type="match status" value="1"/>
</dbReference>
<dbReference type="InterPro" id="IPR003200">
    <property type="entry name" value="Nict_dMeBzImd_PRibTrfase"/>
</dbReference>
<evidence type="ECO:0000256" key="8">
    <source>
        <dbReference type="ARBA" id="ARBA00030686"/>
    </source>
</evidence>
<dbReference type="FunFam" id="3.40.50.10210:FF:000001">
    <property type="entry name" value="Nicotinate-nucleotide--dimethylbenzimidazole phosphoribosyltransferase"/>
    <property type="match status" value="1"/>
</dbReference>
<keyword evidence="6 10" id="KW-0328">Glycosyltransferase</keyword>
<keyword evidence="7 10" id="KW-0808">Transferase</keyword>
<comment type="function">
    <text evidence="10">Catalyzes the synthesis of alpha-ribazole-5'-phosphate from nicotinate mononucleotide (NAMN) and 5,6-dimethylbenzimidazole (DMB).</text>
</comment>